<dbReference type="SMART" id="SM00043">
    <property type="entry name" value="CY"/>
    <property type="match status" value="1"/>
</dbReference>
<evidence type="ECO:0000259" key="4">
    <source>
        <dbReference type="SMART" id="SM00043"/>
    </source>
</evidence>
<dbReference type="GO" id="GO:0004869">
    <property type="term" value="F:cysteine-type endopeptidase inhibitor activity"/>
    <property type="evidence" value="ECO:0007669"/>
    <property type="project" value="UniProtKB-KW"/>
</dbReference>
<reference evidence="5 6" key="1">
    <citation type="submission" date="2024-01" db="EMBL/GenBank/DDBJ databases">
        <title>Genome assemblies of Stephania.</title>
        <authorList>
            <person name="Yang L."/>
        </authorList>
    </citation>
    <scope>NUCLEOTIDE SEQUENCE [LARGE SCALE GENOMIC DNA]</scope>
    <source>
        <strain evidence="5">QJT</strain>
        <tissue evidence="5">Leaf</tissue>
    </source>
</reference>
<evidence type="ECO:0000256" key="1">
    <source>
        <dbReference type="ARBA" id="ARBA00022690"/>
    </source>
</evidence>
<feature type="domain" description="Cystatin" evidence="4">
    <location>
        <begin position="31"/>
        <end position="119"/>
    </location>
</feature>
<keyword evidence="3" id="KW-0732">Signal</keyword>
<accession>A0AAP0HNI0</accession>
<name>A0AAP0HNI0_9MAGN</name>
<evidence type="ECO:0000313" key="6">
    <source>
        <dbReference type="Proteomes" id="UP001417504"/>
    </source>
</evidence>
<keyword evidence="1" id="KW-0646">Protease inhibitor</keyword>
<dbReference type="CDD" id="cd00042">
    <property type="entry name" value="CY"/>
    <property type="match status" value="1"/>
</dbReference>
<evidence type="ECO:0000256" key="3">
    <source>
        <dbReference type="SAM" id="SignalP"/>
    </source>
</evidence>
<dbReference type="AlphaFoldDB" id="A0AAP0HNI0"/>
<feature type="signal peptide" evidence="3">
    <location>
        <begin position="1"/>
        <end position="28"/>
    </location>
</feature>
<dbReference type="InterPro" id="IPR000010">
    <property type="entry name" value="Cystatin_dom"/>
</dbReference>
<evidence type="ECO:0000256" key="2">
    <source>
        <dbReference type="ARBA" id="ARBA00022704"/>
    </source>
</evidence>
<dbReference type="PANTHER" id="PTHR47364">
    <property type="entry name" value="CYSTEINE PROTEINASE INHIBITOR 5"/>
    <property type="match status" value="1"/>
</dbReference>
<dbReference type="InterPro" id="IPR046350">
    <property type="entry name" value="Cystatin_sf"/>
</dbReference>
<dbReference type="Proteomes" id="UP001417504">
    <property type="component" value="Unassembled WGS sequence"/>
</dbReference>
<proteinExistence type="predicted"/>
<gene>
    <name evidence="5" type="ORF">Sjap_024224</name>
</gene>
<keyword evidence="2" id="KW-0789">Thiol protease inhibitor</keyword>
<comment type="caution">
    <text evidence="5">The sequence shown here is derived from an EMBL/GenBank/DDBJ whole genome shotgun (WGS) entry which is preliminary data.</text>
</comment>
<evidence type="ECO:0000313" key="5">
    <source>
        <dbReference type="EMBL" id="KAK9091047.1"/>
    </source>
</evidence>
<dbReference type="SUPFAM" id="SSF54403">
    <property type="entry name" value="Cystatin/monellin"/>
    <property type="match status" value="1"/>
</dbReference>
<organism evidence="5 6">
    <name type="scientific">Stephania japonica</name>
    <dbReference type="NCBI Taxonomy" id="461633"/>
    <lineage>
        <taxon>Eukaryota</taxon>
        <taxon>Viridiplantae</taxon>
        <taxon>Streptophyta</taxon>
        <taxon>Embryophyta</taxon>
        <taxon>Tracheophyta</taxon>
        <taxon>Spermatophyta</taxon>
        <taxon>Magnoliopsida</taxon>
        <taxon>Ranunculales</taxon>
        <taxon>Menispermaceae</taxon>
        <taxon>Menispermoideae</taxon>
        <taxon>Cissampelideae</taxon>
        <taxon>Stephania</taxon>
    </lineage>
</organism>
<sequence length="121" mass="13686">MRFQAHQFFILASVSLLLSCFYLDTAYGGRVRDGGWQAVDPKDPHIVEIGRYAVDEHNKQANTSLKFKSVVKGESQVVAGVNYRLIVAAVHVKNVHNYQAMVYERAWEGFRNLTSFLPLLA</sequence>
<keyword evidence="6" id="KW-1185">Reference proteome</keyword>
<dbReference type="Pfam" id="PF16845">
    <property type="entry name" value="SQAPI"/>
    <property type="match status" value="1"/>
</dbReference>
<dbReference type="EMBL" id="JBBNAE010000010">
    <property type="protein sequence ID" value="KAK9091047.1"/>
    <property type="molecule type" value="Genomic_DNA"/>
</dbReference>
<dbReference type="PANTHER" id="PTHR47364:SF2">
    <property type="entry name" value="CYSTEINE PROTEINASE INHIBITOR 5"/>
    <property type="match status" value="1"/>
</dbReference>
<dbReference type="PROSITE" id="PS51257">
    <property type="entry name" value="PROKAR_LIPOPROTEIN"/>
    <property type="match status" value="1"/>
</dbReference>
<protein>
    <recommendedName>
        <fullName evidence="4">Cystatin domain-containing protein</fullName>
    </recommendedName>
</protein>
<feature type="chain" id="PRO_5043053048" description="Cystatin domain-containing protein" evidence="3">
    <location>
        <begin position="29"/>
        <end position="121"/>
    </location>
</feature>
<dbReference type="Gene3D" id="3.10.450.10">
    <property type="match status" value="1"/>
</dbReference>